<evidence type="ECO:0000313" key="8">
    <source>
        <dbReference type="EMBL" id="RBO95440.1"/>
    </source>
</evidence>
<comment type="similarity">
    <text evidence="1">Belongs to the 'phage' integrase family.</text>
</comment>
<gene>
    <name evidence="8" type="ORF">DFR47_1033</name>
</gene>
<dbReference type="InterPro" id="IPR013762">
    <property type="entry name" value="Integrase-like_cat_sf"/>
</dbReference>
<keyword evidence="2" id="KW-0229">DNA integration</keyword>
<evidence type="ECO:0000259" key="7">
    <source>
        <dbReference type="PROSITE" id="PS51900"/>
    </source>
</evidence>
<dbReference type="Gene3D" id="1.10.443.10">
    <property type="entry name" value="Intergrase catalytic core"/>
    <property type="match status" value="1"/>
</dbReference>
<proteinExistence type="inferred from homology"/>
<keyword evidence="3 5" id="KW-0238">DNA-binding</keyword>
<dbReference type="PROSITE" id="PS51900">
    <property type="entry name" value="CB"/>
    <property type="match status" value="1"/>
</dbReference>
<feature type="domain" description="Core-binding (CB)" evidence="7">
    <location>
        <begin position="63"/>
        <end position="164"/>
    </location>
</feature>
<dbReference type="RefSeq" id="WP_113944011.1">
    <property type="nucleotide sequence ID" value="NZ_JBHEEG010000008.1"/>
</dbReference>
<dbReference type="InterPro" id="IPR044068">
    <property type="entry name" value="CB"/>
</dbReference>
<dbReference type="Gene3D" id="1.10.150.130">
    <property type="match status" value="1"/>
</dbReference>
<dbReference type="Pfam" id="PF00589">
    <property type="entry name" value="Phage_integrase"/>
    <property type="match status" value="1"/>
</dbReference>
<accession>A0A366DZA7</accession>
<dbReference type="PROSITE" id="PS51898">
    <property type="entry name" value="TYR_RECOMBINASE"/>
    <property type="match status" value="1"/>
</dbReference>
<keyword evidence="4" id="KW-0233">DNA recombination</keyword>
<dbReference type="OrthoDB" id="6388170at2"/>
<organism evidence="8 9">
    <name type="scientific">Pseudochrobactrum asaccharolyticum</name>
    <dbReference type="NCBI Taxonomy" id="354351"/>
    <lineage>
        <taxon>Bacteria</taxon>
        <taxon>Pseudomonadati</taxon>
        <taxon>Pseudomonadota</taxon>
        <taxon>Alphaproteobacteria</taxon>
        <taxon>Hyphomicrobiales</taxon>
        <taxon>Brucellaceae</taxon>
        <taxon>Pseudochrobactrum</taxon>
    </lineage>
</organism>
<evidence type="ECO:0000313" key="9">
    <source>
        <dbReference type="Proteomes" id="UP000252893"/>
    </source>
</evidence>
<dbReference type="GO" id="GO:0015074">
    <property type="term" value="P:DNA integration"/>
    <property type="evidence" value="ECO:0007669"/>
    <property type="project" value="UniProtKB-KW"/>
</dbReference>
<dbReference type="SUPFAM" id="SSF56349">
    <property type="entry name" value="DNA breaking-rejoining enzymes"/>
    <property type="match status" value="1"/>
</dbReference>
<keyword evidence="9" id="KW-1185">Reference proteome</keyword>
<dbReference type="GO" id="GO:0003677">
    <property type="term" value="F:DNA binding"/>
    <property type="evidence" value="ECO:0007669"/>
    <property type="project" value="UniProtKB-UniRule"/>
</dbReference>
<dbReference type="CDD" id="cd00796">
    <property type="entry name" value="INT_Rci_Hp1_C"/>
    <property type="match status" value="1"/>
</dbReference>
<feature type="domain" description="Tyr recombinase" evidence="6">
    <location>
        <begin position="186"/>
        <end position="368"/>
    </location>
</feature>
<evidence type="ECO:0000256" key="1">
    <source>
        <dbReference type="ARBA" id="ARBA00008857"/>
    </source>
</evidence>
<dbReference type="InterPro" id="IPR011010">
    <property type="entry name" value="DNA_brk_join_enz"/>
</dbReference>
<dbReference type="InterPro" id="IPR010998">
    <property type="entry name" value="Integrase_recombinase_N"/>
</dbReference>
<sequence>MATIEKRTRKSGTVYLVDIRIAGFPRQKKTFQRLTDAKIWAAKTETAIRNGEIKNIVRTAKRKTLSDVITRYEEEVLPNLAKTTQRAAQTYLGYWQRELGAHALSFVTPELISDQMNKLAATPDGRSNPKFIKNADEQVAIKPKSRKTLKHYRDTLAVLFKYAQQWGWIGSNPLDGVNKITGIRDQRDRYLEDSERKVLFEACRNSPNLQLYPIVIFALSTGARRSEILGLTLRDLDMARGLAILRDTKNGETRSVPIVGHLHELLTEQIQWVNESYDQYAPNADSRWLFPRRDLRAAIDIRTSWENALATSGVRDFRFHDLRHSTASYLAMQGAGLLEIADMLGHKTLQMVKRYAHLSGDHKRGLAEKLNDKMF</sequence>
<dbReference type="PANTHER" id="PTHR30349:SF64">
    <property type="entry name" value="PROPHAGE INTEGRASE INTD-RELATED"/>
    <property type="match status" value="1"/>
</dbReference>
<evidence type="ECO:0000256" key="5">
    <source>
        <dbReference type="PROSITE-ProRule" id="PRU01248"/>
    </source>
</evidence>
<dbReference type="AlphaFoldDB" id="A0A366DZA7"/>
<dbReference type="InterPro" id="IPR050090">
    <property type="entry name" value="Tyrosine_recombinase_XerCD"/>
</dbReference>
<comment type="caution">
    <text evidence="8">The sequence shown here is derived from an EMBL/GenBank/DDBJ whole genome shotgun (WGS) entry which is preliminary data.</text>
</comment>
<protein>
    <submittedName>
        <fullName evidence="8">Site-specific recombinase XerD</fullName>
    </submittedName>
</protein>
<dbReference type="PANTHER" id="PTHR30349">
    <property type="entry name" value="PHAGE INTEGRASE-RELATED"/>
    <property type="match status" value="1"/>
</dbReference>
<name>A0A366DZA7_9HYPH</name>
<dbReference type="EMBL" id="QNRH01000003">
    <property type="protein sequence ID" value="RBO95440.1"/>
    <property type="molecule type" value="Genomic_DNA"/>
</dbReference>
<evidence type="ECO:0000256" key="2">
    <source>
        <dbReference type="ARBA" id="ARBA00022908"/>
    </source>
</evidence>
<evidence type="ECO:0000259" key="6">
    <source>
        <dbReference type="PROSITE" id="PS51898"/>
    </source>
</evidence>
<dbReference type="Proteomes" id="UP000252893">
    <property type="component" value="Unassembled WGS sequence"/>
</dbReference>
<evidence type="ECO:0000256" key="3">
    <source>
        <dbReference type="ARBA" id="ARBA00023125"/>
    </source>
</evidence>
<evidence type="ECO:0000256" key="4">
    <source>
        <dbReference type="ARBA" id="ARBA00023172"/>
    </source>
</evidence>
<reference evidence="8 9" key="1">
    <citation type="submission" date="2018-06" db="EMBL/GenBank/DDBJ databases">
        <title>Genomic Encyclopedia of Type Strains, Phase IV (KMG-IV): sequencing the most valuable type-strain genomes for metagenomic binning, comparative biology and taxonomic classification.</title>
        <authorList>
            <person name="Goeker M."/>
        </authorList>
    </citation>
    <scope>NUCLEOTIDE SEQUENCE [LARGE SCALE GENOMIC DNA]</scope>
    <source>
        <strain evidence="8 9">DSM 25619</strain>
    </source>
</reference>
<dbReference type="InterPro" id="IPR002104">
    <property type="entry name" value="Integrase_catalytic"/>
</dbReference>
<dbReference type="GO" id="GO:0006310">
    <property type="term" value="P:DNA recombination"/>
    <property type="evidence" value="ECO:0007669"/>
    <property type="project" value="UniProtKB-KW"/>
</dbReference>